<proteinExistence type="predicted"/>
<feature type="signal peptide" evidence="1">
    <location>
        <begin position="1"/>
        <end position="22"/>
    </location>
</feature>
<name>A0A370QJ28_9FLAO</name>
<dbReference type="OrthoDB" id="912496at2"/>
<sequence length="484" mass="55135">MTKKIFLFAFFAIIFTSVFSQEAVFSLDKLEDRKKDPEGTSFLNLPGTEKNLVLVKYKKGVDAYLLSPDNEVVASLGTDDIPRRYDKLVGQTVQGDKIKVFLFNALGRYASLLIDFDTNTVIEDQFKIDLGKEYVIGHTSRGDKFYIFSLQKKSSKINVHVINHNGTVEKKEIDFSSQVFIDFDGDEGTVYDIAKGFCVNGFKTLEAGIVQTQYANPLETTSKVVKLYTEQDNVRITLDPYAHTYVLNVSLRDFSHDVQVYKKPMLNEKEYYSRTKSLLFNDVVLQFMADRDKMEFIAKDRKDRSVIKSYSIKQNEKLTLANTPILMEGGTYNQNRKRRIERTSVFLKKVVKGDLGISAVESEGNYQVTFGSTKPLPNPASGGSMMNPIGMPSSPNPIGPLFFHYHGGSFATYRNSKSVHFDGYFNKKFEHIEGKLPEHAFRKIDAFLDKLNQEELAETVIRTEDGFLCMYYDEEAEKIKGLQF</sequence>
<dbReference type="Proteomes" id="UP000255317">
    <property type="component" value="Unassembled WGS sequence"/>
</dbReference>
<evidence type="ECO:0000256" key="1">
    <source>
        <dbReference type="SAM" id="SignalP"/>
    </source>
</evidence>
<evidence type="ECO:0000313" key="3">
    <source>
        <dbReference type="Proteomes" id="UP000255317"/>
    </source>
</evidence>
<dbReference type="AlphaFoldDB" id="A0A370QJ28"/>
<accession>A0A370QJ28</accession>
<gene>
    <name evidence="2" type="ORF">C8D94_101245</name>
</gene>
<evidence type="ECO:0008006" key="4">
    <source>
        <dbReference type="Google" id="ProtNLM"/>
    </source>
</evidence>
<protein>
    <recommendedName>
        <fullName evidence="4">6-bladed beta-propeller protein</fullName>
    </recommendedName>
</protein>
<evidence type="ECO:0000313" key="2">
    <source>
        <dbReference type="EMBL" id="RDK88374.1"/>
    </source>
</evidence>
<keyword evidence="1" id="KW-0732">Signal</keyword>
<keyword evidence="3" id="KW-1185">Reference proteome</keyword>
<dbReference type="EMBL" id="QRAO01000001">
    <property type="protein sequence ID" value="RDK88374.1"/>
    <property type="molecule type" value="Genomic_DNA"/>
</dbReference>
<reference evidence="2 3" key="1">
    <citation type="submission" date="2018-07" db="EMBL/GenBank/DDBJ databases">
        <title>Genomic Encyclopedia of Type Strains, Phase IV (KMG-IV): sequencing the most valuable type-strain genomes for metagenomic binning, comparative biology and taxonomic classification.</title>
        <authorList>
            <person name="Goeker M."/>
        </authorList>
    </citation>
    <scope>NUCLEOTIDE SEQUENCE [LARGE SCALE GENOMIC DNA]</scope>
    <source>
        <strain evidence="2 3">DSM 101478</strain>
    </source>
</reference>
<comment type="caution">
    <text evidence="2">The sequence shown here is derived from an EMBL/GenBank/DDBJ whole genome shotgun (WGS) entry which is preliminary data.</text>
</comment>
<organism evidence="2 3">
    <name type="scientific">Marinirhabdus gelatinilytica</name>
    <dbReference type="NCBI Taxonomy" id="1703343"/>
    <lineage>
        <taxon>Bacteria</taxon>
        <taxon>Pseudomonadati</taxon>
        <taxon>Bacteroidota</taxon>
        <taxon>Flavobacteriia</taxon>
        <taxon>Flavobacteriales</taxon>
        <taxon>Flavobacteriaceae</taxon>
    </lineage>
</organism>
<feature type="chain" id="PRO_5017067865" description="6-bladed beta-propeller protein" evidence="1">
    <location>
        <begin position="23"/>
        <end position="484"/>
    </location>
</feature>
<dbReference type="RefSeq" id="WP_115122087.1">
    <property type="nucleotide sequence ID" value="NZ_QRAO01000001.1"/>
</dbReference>